<keyword evidence="2" id="KW-1185">Reference proteome</keyword>
<protein>
    <submittedName>
        <fullName evidence="1">Putative helix-turn-helix domain-containing protein</fullName>
    </submittedName>
</protein>
<accession>A0A2R5F085</accession>
<proteinExistence type="predicted"/>
<dbReference type="EMBL" id="BDQX01000231">
    <property type="protein sequence ID" value="GBG09483.1"/>
    <property type="molecule type" value="Genomic_DNA"/>
</dbReference>
<reference evidence="1 2" key="1">
    <citation type="submission" date="2017-08" db="EMBL/GenBank/DDBJ databases">
        <title>Substantial Increase in Enzyme Production by Combined Drug-Resistance Mutations in Paenibacillus agaridevorans.</title>
        <authorList>
            <person name="Tanaka Y."/>
            <person name="Funane K."/>
            <person name="Hosaka T."/>
            <person name="Shiwa Y."/>
            <person name="Fujita N."/>
            <person name="Miyazaki T."/>
            <person name="Yoshikawa H."/>
            <person name="Murakami K."/>
            <person name="Kasahara K."/>
            <person name="Inaoka T."/>
            <person name="Hiraga Y."/>
            <person name="Ochi K."/>
        </authorList>
    </citation>
    <scope>NUCLEOTIDE SEQUENCE [LARGE SCALE GENOMIC DNA]</scope>
    <source>
        <strain evidence="1 2">T-3040</strain>
    </source>
</reference>
<dbReference type="AlphaFoldDB" id="A0A2R5F085"/>
<dbReference type="Proteomes" id="UP000245202">
    <property type="component" value="Unassembled WGS sequence"/>
</dbReference>
<comment type="caution">
    <text evidence="1">The sequence shown here is derived from an EMBL/GenBank/DDBJ whole genome shotgun (WGS) entry which is preliminary data.</text>
</comment>
<name>A0A2R5F085_9BACL</name>
<organism evidence="1 2">
    <name type="scientific">Paenibacillus agaridevorans</name>
    <dbReference type="NCBI Taxonomy" id="171404"/>
    <lineage>
        <taxon>Bacteria</taxon>
        <taxon>Bacillati</taxon>
        <taxon>Bacillota</taxon>
        <taxon>Bacilli</taxon>
        <taxon>Bacillales</taxon>
        <taxon>Paenibacillaceae</taxon>
        <taxon>Paenibacillus</taxon>
    </lineage>
</organism>
<evidence type="ECO:0000313" key="1">
    <source>
        <dbReference type="EMBL" id="GBG09483.1"/>
    </source>
</evidence>
<sequence length="175" mass="19910">MSDHIDFLVDDQTNMSDQTPSDQTKVSDLKDITKDLVVVVVDEQEQIRLINEIESHFVQRRGKGLAVSPSDFQEIQQLVAAGVPSPLIKTCIDRAFDEYRPRHSRDEIRSFSFCVPRIYDAWEKSKAITAAVPHVAVALGSGYQPAGYKSKQQRELDELERLREEELKREQASGH</sequence>
<gene>
    <name evidence="1" type="ORF">PAT3040_04129</name>
</gene>
<evidence type="ECO:0000313" key="2">
    <source>
        <dbReference type="Proteomes" id="UP000245202"/>
    </source>
</evidence>